<dbReference type="NCBIfam" id="NF001670">
    <property type="entry name" value="PRK00435.1"/>
    <property type="match status" value="1"/>
</dbReference>
<protein>
    <recommendedName>
        <fullName evidence="3 6">Elongation factor 1-beta</fullName>
        <shortName evidence="6">EF-1-beta</shortName>
    </recommendedName>
    <alternativeName>
        <fullName evidence="6">aEF-1beta</fullName>
    </alternativeName>
</protein>
<sequence length="93" mass="10533">MAQILLITKILPTGTEIDLNELVQTIKGSLKDRIQLRNYQMEPLAFGLNFIKAEFVLDDKEGQMDSLENAVRSVEGVSEMEVLNMSRMSVDMK</sequence>
<dbReference type="InterPro" id="IPR014038">
    <property type="entry name" value="EF1B_bsu/dsu_GNE"/>
</dbReference>
<evidence type="ECO:0000256" key="3">
    <source>
        <dbReference type="ARBA" id="ARBA00017600"/>
    </source>
</evidence>
<comment type="similarity">
    <text evidence="2 6">Belongs to the EF-1-beta/EF-1-delta family.</text>
</comment>
<dbReference type="SMART" id="SM00888">
    <property type="entry name" value="EF1_GNE"/>
    <property type="match status" value="1"/>
</dbReference>
<keyword evidence="4 6" id="KW-0251">Elongation factor</keyword>
<evidence type="ECO:0000256" key="2">
    <source>
        <dbReference type="ARBA" id="ARBA00007411"/>
    </source>
</evidence>
<dbReference type="PANTHER" id="PTHR39647">
    <property type="entry name" value="ELONGATION FACTOR 1-BETA"/>
    <property type="match status" value="1"/>
</dbReference>
<dbReference type="InterPro" id="IPR036219">
    <property type="entry name" value="eEF-1beta-like_sf"/>
</dbReference>
<dbReference type="InterPro" id="IPR014717">
    <property type="entry name" value="Transl_elong_EF1B/ribsomal_bS6"/>
</dbReference>
<organism evidence="8 9">
    <name type="scientific">Marine Group I thaumarchaeote</name>
    <dbReference type="NCBI Taxonomy" id="2511932"/>
    <lineage>
        <taxon>Archaea</taxon>
        <taxon>Nitrososphaerota</taxon>
        <taxon>Marine Group I</taxon>
    </lineage>
</organism>
<dbReference type="Pfam" id="PF00736">
    <property type="entry name" value="EF1_GNE"/>
    <property type="match status" value="1"/>
</dbReference>
<dbReference type="PIRSF" id="PIRSF006521">
    <property type="entry name" value="Transl_elong_EF1B_B_arc"/>
    <property type="match status" value="1"/>
</dbReference>
<evidence type="ECO:0000256" key="5">
    <source>
        <dbReference type="ARBA" id="ARBA00022917"/>
    </source>
</evidence>
<evidence type="ECO:0000256" key="4">
    <source>
        <dbReference type="ARBA" id="ARBA00022768"/>
    </source>
</evidence>
<dbReference type="AlphaFoldDB" id="A0A7K4NMF0"/>
<proteinExistence type="inferred from homology"/>
<dbReference type="Gene3D" id="3.30.70.60">
    <property type="match status" value="1"/>
</dbReference>
<dbReference type="EMBL" id="JACAST010000004">
    <property type="protein sequence ID" value="NWK01850.1"/>
    <property type="molecule type" value="Genomic_DNA"/>
</dbReference>
<dbReference type="NCBIfam" id="TIGR00489">
    <property type="entry name" value="aEF-1_beta"/>
    <property type="match status" value="1"/>
</dbReference>
<comment type="function">
    <text evidence="1 6">Promotes the exchange of GDP for GTP in EF-1-alpha/GDP, thus allowing the regeneration of EF-1-alpha/GTP that could then be used to form the ternary complex EF-1-alpha/GTP/AAtRNA.</text>
</comment>
<dbReference type="HAMAP" id="MF_00043">
    <property type="entry name" value="EF1_beta"/>
    <property type="match status" value="1"/>
</dbReference>
<evidence type="ECO:0000313" key="8">
    <source>
        <dbReference type="EMBL" id="NWK01850.1"/>
    </source>
</evidence>
<evidence type="ECO:0000313" key="9">
    <source>
        <dbReference type="Proteomes" id="UP000529843"/>
    </source>
</evidence>
<dbReference type="CDD" id="cd00292">
    <property type="entry name" value="EF1B"/>
    <property type="match status" value="1"/>
</dbReference>
<dbReference type="GO" id="GO:0003746">
    <property type="term" value="F:translation elongation factor activity"/>
    <property type="evidence" value="ECO:0007669"/>
    <property type="project" value="UniProtKB-UniRule"/>
</dbReference>
<dbReference type="SUPFAM" id="SSF54984">
    <property type="entry name" value="eEF-1beta-like"/>
    <property type="match status" value="1"/>
</dbReference>
<evidence type="ECO:0000259" key="7">
    <source>
        <dbReference type="SMART" id="SM00888"/>
    </source>
</evidence>
<feature type="domain" description="Translation elongation factor EF1B beta/delta subunit guanine nucleotide exchange" evidence="7">
    <location>
        <begin position="3"/>
        <end position="88"/>
    </location>
</feature>
<reference evidence="8 9" key="1">
    <citation type="journal article" date="2019" name="Environ. Microbiol.">
        <title>Genomics insights into ecotype formation of ammonia-oxidizing archaea in the deep ocean.</title>
        <authorList>
            <person name="Wang Y."/>
            <person name="Huang J.M."/>
            <person name="Cui G.J."/>
            <person name="Nunoura T."/>
            <person name="Takaki Y."/>
            <person name="Li W.L."/>
            <person name="Li J."/>
            <person name="Gao Z.M."/>
            <person name="Takai K."/>
            <person name="Zhang A.Q."/>
            <person name="Stepanauskas R."/>
        </authorList>
    </citation>
    <scope>NUCLEOTIDE SEQUENCE [LARGE SCALE GENOMIC DNA]</scope>
    <source>
        <strain evidence="8 9">N8</strain>
    </source>
</reference>
<evidence type="ECO:0000256" key="6">
    <source>
        <dbReference type="HAMAP-Rule" id="MF_00043"/>
    </source>
</evidence>
<keyword evidence="5 6" id="KW-0648">Protein biosynthesis</keyword>
<dbReference type="PANTHER" id="PTHR39647:SF1">
    <property type="entry name" value="ELONGATION FACTOR 1-BETA"/>
    <property type="match status" value="1"/>
</dbReference>
<gene>
    <name evidence="6" type="primary">ef1b</name>
    <name evidence="8" type="ORF">HX804_00855</name>
</gene>
<comment type="caution">
    <text evidence="8">The sequence shown here is derived from an EMBL/GenBank/DDBJ whole genome shotgun (WGS) entry which is preliminary data.</text>
</comment>
<name>A0A7K4NMF0_9ARCH</name>
<dbReference type="Proteomes" id="UP000529843">
    <property type="component" value="Unassembled WGS sequence"/>
</dbReference>
<accession>A0A7K4NMF0</accession>
<evidence type="ECO:0000256" key="1">
    <source>
        <dbReference type="ARBA" id="ARBA00003815"/>
    </source>
</evidence>
<dbReference type="InterPro" id="IPR004542">
    <property type="entry name" value="Transl_elong_EF1B_B_arc"/>
</dbReference>